<protein>
    <recommendedName>
        <fullName evidence="3">DUF488 domain-containing protein</fullName>
    </recommendedName>
</protein>
<evidence type="ECO:0000313" key="1">
    <source>
        <dbReference type="EMBL" id="EYB66771.1"/>
    </source>
</evidence>
<dbReference type="EMBL" id="JHAC01000066">
    <property type="protein sequence ID" value="EYB66771.1"/>
    <property type="molecule type" value="Genomic_DNA"/>
</dbReference>
<name>A0A016QL97_9DEIO</name>
<comment type="caution">
    <text evidence="1">The sequence shown here is derived from an EMBL/GenBank/DDBJ whole genome shotgun (WGS) entry which is preliminary data.</text>
</comment>
<dbReference type="PANTHER" id="PTHR39337:SF1">
    <property type="entry name" value="BLR5642 PROTEIN"/>
    <property type="match status" value="1"/>
</dbReference>
<dbReference type="PIRSF" id="PIRSF024492">
    <property type="entry name" value="UCP024492"/>
    <property type="match status" value="1"/>
</dbReference>
<dbReference type="Pfam" id="PF04343">
    <property type="entry name" value="DUF488"/>
    <property type="match status" value="1"/>
</dbReference>
<evidence type="ECO:0008006" key="3">
    <source>
        <dbReference type="Google" id="ProtNLM"/>
    </source>
</evidence>
<dbReference type="RefSeq" id="WP_034359979.1">
    <property type="nucleotide sequence ID" value="NZ_JHAC01000066.1"/>
</dbReference>
<dbReference type="InterPro" id="IPR014519">
    <property type="entry name" value="UCP024492"/>
</dbReference>
<dbReference type="PATRIC" id="fig|1476583.3.peg.3192"/>
<accession>A0A016QL97</accession>
<evidence type="ECO:0000313" key="2">
    <source>
        <dbReference type="Proteomes" id="UP000020492"/>
    </source>
</evidence>
<dbReference type="Proteomes" id="UP000020492">
    <property type="component" value="Unassembled WGS sequence"/>
</dbReference>
<organism evidence="1 2">
    <name type="scientific">Deinococcus phoenicis</name>
    <dbReference type="NCBI Taxonomy" id="1476583"/>
    <lineage>
        <taxon>Bacteria</taxon>
        <taxon>Thermotogati</taxon>
        <taxon>Deinococcota</taxon>
        <taxon>Deinococci</taxon>
        <taxon>Deinococcales</taxon>
        <taxon>Deinococcaceae</taxon>
        <taxon>Deinococcus</taxon>
    </lineage>
</organism>
<reference evidence="1 2" key="1">
    <citation type="submission" date="2014-03" db="EMBL/GenBank/DDBJ databases">
        <title>Draft genome sequence of Deinococcus phoenicis 1P10ME.</title>
        <authorList>
            <person name="Stepanov V.G."/>
            <person name="Vaishampayan P."/>
            <person name="Venkateswaran K."/>
            <person name="Fox G.E."/>
        </authorList>
    </citation>
    <scope>NUCLEOTIDE SEQUENCE [LARGE SCALE GENOMIC DNA]</scope>
    <source>
        <strain evidence="1 2">1P10ME</strain>
    </source>
</reference>
<dbReference type="eggNOG" id="COG5483">
    <property type="taxonomic scope" value="Bacteria"/>
</dbReference>
<keyword evidence="2" id="KW-1185">Reference proteome</keyword>
<sequence>MTLPGLLTVGYEGADLDAFLDTLHRHGVTLLVDVRERAQSRRRGYSKTALRLALEERGIGYVHLRALGTPPSLRKEYHLSHDVALLERGYHAHLATQGEALEELGRLAAQERACLLCYEANPQECHRVLTARRLQTLGLVGEVEHLHVSARP</sequence>
<dbReference type="InterPro" id="IPR007438">
    <property type="entry name" value="DUF488"/>
</dbReference>
<dbReference type="PANTHER" id="PTHR39337">
    <property type="entry name" value="BLR5642 PROTEIN"/>
    <property type="match status" value="1"/>
</dbReference>
<dbReference type="OrthoDB" id="9789109at2"/>
<dbReference type="STRING" id="1476583.DEIPH_ctg075orf0002"/>
<dbReference type="AlphaFoldDB" id="A0A016QL97"/>
<proteinExistence type="predicted"/>
<gene>
    <name evidence="1" type="ORF">DEIPH_ctg075orf0002</name>
</gene>